<reference evidence="1" key="1">
    <citation type="journal article" date="2019" name="Toxins">
        <title>Detection of Abrin-Like and Prepropulchellin-Like Toxin Genes and Transcripts Using Whole Genome Sequencing and Full-Length Transcript Sequencing of Abrus precatorius.</title>
        <authorList>
            <person name="Hovde B.T."/>
            <person name="Daligault H.E."/>
            <person name="Hanschen E.R."/>
            <person name="Kunde Y.A."/>
            <person name="Johnson M.B."/>
            <person name="Starkenburg S.R."/>
            <person name="Johnson S.L."/>
        </authorList>
    </citation>
    <scope>NUCLEOTIDE SEQUENCE [LARGE SCALE GENOMIC DNA]</scope>
</reference>
<accession>A0A8B8MLM7</accession>
<protein>
    <submittedName>
        <fullName evidence="2">Uncharacterized protein LOC113874491</fullName>
    </submittedName>
</protein>
<dbReference type="Proteomes" id="UP000694853">
    <property type="component" value="Unplaced"/>
</dbReference>
<sequence>MVVSGTLGISNAYNGTKLYIKHNIKEVIDYKNKINMNDAGISRVLSQMFGYSMEGDLLQAQSMTIHEIIETNYANVSSGFPLEIDTMLFKFFLFKVEITQANLDANWVSYNVKRLANSVDLINQFKSLHGIKWNDDEVEGDSDDTLSTQNADSLKTLNEGAYLTMSNVEDEQIIDITKDSHIVYVEVAPSVKQPCKMVMNEDEMSSSVVEES</sequence>
<dbReference type="GeneID" id="113874491"/>
<dbReference type="RefSeq" id="XP_027368512.1">
    <property type="nucleotide sequence ID" value="XM_027512711.1"/>
</dbReference>
<reference evidence="2" key="2">
    <citation type="submission" date="2025-08" db="UniProtKB">
        <authorList>
            <consortium name="RefSeq"/>
        </authorList>
    </citation>
    <scope>IDENTIFICATION</scope>
    <source>
        <tissue evidence="2">Young leaves</tissue>
    </source>
</reference>
<dbReference type="AlphaFoldDB" id="A0A8B8MLM7"/>
<organism evidence="1 2">
    <name type="scientific">Abrus precatorius</name>
    <name type="common">Indian licorice</name>
    <name type="synonym">Glycine abrus</name>
    <dbReference type="NCBI Taxonomy" id="3816"/>
    <lineage>
        <taxon>Eukaryota</taxon>
        <taxon>Viridiplantae</taxon>
        <taxon>Streptophyta</taxon>
        <taxon>Embryophyta</taxon>
        <taxon>Tracheophyta</taxon>
        <taxon>Spermatophyta</taxon>
        <taxon>Magnoliopsida</taxon>
        <taxon>eudicotyledons</taxon>
        <taxon>Gunneridae</taxon>
        <taxon>Pentapetalae</taxon>
        <taxon>rosids</taxon>
        <taxon>fabids</taxon>
        <taxon>Fabales</taxon>
        <taxon>Fabaceae</taxon>
        <taxon>Papilionoideae</taxon>
        <taxon>50 kb inversion clade</taxon>
        <taxon>NPAAA clade</taxon>
        <taxon>indigoferoid/millettioid clade</taxon>
        <taxon>Abreae</taxon>
        <taxon>Abrus</taxon>
    </lineage>
</organism>
<name>A0A8B8MLM7_ABRPR</name>
<gene>
    <name evidence="2" type="primary">LOC113874491</name>
</gene>
<evidence type="ECO:0000313" key="1">
    <source>
        <dbReference type="Proteomes" id="UP000694853"/>
    </source>
</evidence>
<dbReference type="OrthoDB" id="1434713at2759"/>
<proteinExistence type="predicted"/>
<keyword evidence="1" id="KW-1185">Reference proteome</keyword>
<dbReference type="KEGG" id="aprc:113874491"/>
<evidence type="ECO:0000313" key="2">
    <source>
        <dbReference type="RefSeq" id="XP_027368512.1"/>
    </source>
</evidence>